<dbReference type="Gene3D" id="3.40.50.150">
    <property type="entry name" value="Vaccinia Virus protein VP39"/>
    <property type="match status" value="1"/>
</dbReference>
<evidence type="ECO:0000313" key="3">
    <source>
        <dbReference type="EMBL" id="KKK91163.1"/>
    </source>
</evidence>
<dbReference type="GO" id="GO:0008168">
    <property type="term" value="F:methyltransferase activity"/>
    <property type="evidence" value="ECO:0007669"/>
    <property type="project" value="UniProtKB-KW"/>
</dbReference>
<dbReference type="PANTHER" id="PTHR40048:SF1">
    <property type="entry name" value="RHAMNOSYL O-METHYLTRANSFERASE"/>
    <property type="match status" value="1"/>
</dbReference>
<organism evidence="3">
    <name type="scientific">marine sediment metagenome</name>
    <dbReference type="NCBI Taxonomy" id="412755"/>
    <lineage>
        <taxon>unclassified sequences</taxon>
        <taxon>metagenomes</taxon>
        <taxon>ecological metagenomes</taxon>
    </lineage>
</organism>
<dbReference type="SUPFAM" id="SSF53335">
    <property type="entry name" value="S-adenosyl-L-methionine-dependent methyltransferases"/>
    <property type="match status" value="1"/>
</dbReference>
<keyword evidence="1" id="KW-0489">Methyltransferase</keyword>
<dbReference type="GO" id="GO:0032259">
    <property type="term" value="P:methylation"/>
    <property type="evidence" value="ECO:0007669"/>
    <property type="project" value="UniProtKB-KW"/>
</dbReference>
<comment type="caution">
    <text evidence="3">The sequence shown here is derived from an EMBL/GenBank/DDBJ whole genome shotgun (WGS) entry which is preliminary data.</text>
</comment>
<evidence type="ECO:0000256" key="1">
    <source>
        <dbReference type="ARBA" id="ARBA00022603"/>
    </source>
</evidence>
<evidence type="ECO:0008006" key="4">
    <source>
        <dbReference type="Google" id="ProtNLM"/>
    </source>
</evidence>
<reference evidence="3" key="1">
    <citation type="journal article" date="2015" name="Nature">
        <title>Complex archaea that bridge the gap between prokaryotes and eukaryotes.</title>
        <authorList>
            <person name="Spang A."/>
            <person name="Saw J.H."/>
            <person name="Jorgensen S.L."/>
            <person name="Zaremba-Niedzwiedzka K."/>
            <person name="Martijn J."/>
            <person name="Lind A.E."/>
            <person name="van Eijk R."/>
            <person name="Schleper C."/>
            <person name="Guy L."/>
            <person name="Ettema T.J."/>
        </authorList>
    </citation>
    <scope>NUCLEOTIDE SEQUENCE</scope>
</reference>
<accession>A0A0F8ZBM7</accession>
<sequence>MTKDELIYYAEINKFSNYHEFYDWISEREDFKKFVEVGVWKGQGVVHLANALIDRGRDDFEIIAVDLFEDLWKYKDYEKKYEGYKVKDIHKMFEYNTRPVKDYITKVKGYSDKVADKYEDESIDFVFIDADHEQEQVRADILAWLPKVRKGGIISGHDYVASQQGVIKAVNSIWRKDRKFYKGYVWYRNID</sequence>
<dbReference type="PANTHER" id="PTHR40048">
    <property type="entry name" value="RHAMNOSYL O-METHYLTRANSFERASE"/>
    <property type="match status" value="1"/>
</dbReference>
<dbReference type="GO" id="GO:0005886">
    <property type="term" value="C:plasma membrane"/>
    <property type="evidence" value="ECO:0007669"/>
    <property type="project" value="TreeGrafter"/>
</dbReference>
<keyword evidence="2" id="KW-0808">Transferase</keyword>
<dbReference type="GO" id="GO:0071770">
    <property type="term" value="P:DIM/DIP cell wall layer assembly"/>
    <property type="evidence" value="ECO:0007669"/>
    <property type="project" value="TreeGrafter"/>
</dbReference>
<gene>
    <name evidence="3" type="ORF">LCGC14_2715710</name>
</gene>
<dbReference type="InterPro" id="IPR029063">
    <property type="entry name" value="SAM-dependent_MTases_sf"/>
</dbReference>
<dbReference type="AlphaFoldDB" id="A0A0F8ZBM7"/>
<evidence type="ECO:0000256" key="2">
    <source>
        <dbReference type="ARBA" id="ARBA00022679"/>
    </source>
</evidence>
<name>A0A0F8ZBM7_9ZZZZ</name>
<protein>
    <recommendedName>
        <fullName evidence="4">Methyltransferase domain-containing protein</fullName>
    </recommendedName>
</protein>
<dbReference type="EMBL" id="LAZR01048774">
    <property type="protein sequence ID" value="KKK91163.1"/>
    <property type="molecule type" value="Genomic_DNA"/>
</dbReference>
<dbReference type="Pfam" id="PF13578">
    <property type="entry name" value="Methyltransf_24"/>
    <property type="match status" value="1"/>
</dbReference>
<proteinExistence type="predicted"/>